<dbReference type="InterPro" id="IPR024096">
    <property type="entry name" value="NO_sig/Golgi_transp_ligand-bd"/>
</dbReference>
<accession>A0AAV8XZT0</accession>
<evidence type="ECO:0000313" key="1">
    <source>
        <dbReference type="EMBL" id="KAJ8944008.1"/>
    </source>
</evidence>
<dbReference type="PANTHER" id="PTHR45655:SF6">
    <property type="entry name" value="HEAD-SPECIFIC GUANYLATE CYCLASE"/>
    <property type="match status" value="1"/>
</dbReference>
<gene>
    <name evidence="1" type="ORF">NQ318_021723</name>
</gene>
<proteinExistence type="predicted"/>
<dbReference type="GO" id="GO:0008074">
    <property type="term" value="C:guanylate cyclase complex, soluble"/>
    <property type="evidence" value="ECO:0007669"/>
    <property type="project" value="TreeGrafter"/>
</dbReference>
<name>A0AAV8XZT0_9CUCU</name>
<dbReference type="GO" id="GO:0070482">
    <property type="term" value="P:response to oxygen levels"/>
    <property type="evidence" value="ECO:0007669"/>
    <property type="project" value="TreeGrafter"/>
</dbReference>
<dbReference type="InterPro" id="IPR038158">
    <property type="entry name" value="H-NOX_domain_sf"/>
</dbReference>
<dbReference type="Proteomes" id="UP001162162">
    <property type="component" value="Unassembled WGS sequence"/>
</dbReference>
<dbReference type="PANTHER" id="PTHR45655">
    <property type="entry name" value="GUANYLATE CYCLASE SOLUBLE SUBUNIT BETA-2"/>
    <property type="match status" value="1"/>
</dbReference>
<comment type="caution">
    <text evidence="1">The sequence shown here is derived from an EMBL/GenBank/DDBJ whole genome shotgun (WGS) entry which is preliminary data.</text>
</comment>
<dbReference type="EMBL" id="JAPWTK010000270">
    <property type="protein sequence ID" value="KAJ8944008.1"/>
    <property type="molecule type" value="Genomic_DNA"/>
</dbReference>
<protein>
    <submittedName>
        <fullName evidence="1">Uncharacterized protein</fullName>
    </submittedName>
</protein>
<reference evidence="1" key="1">
    <citation type="journal article" date="2023" name="Insect Mol. Biol.">
        <title>Genome sequencing provides insights into the evolution of gene families encoding plant cell wall-degrading enzymes in longhorned beetles.</title>
        <authorList>
            <person name="Shin N.R."/>
            <person name="Okamura Y."/>
            <person name="Kirsch R."/>
            <person name="Pauchet Y."/>
        </authorList>
    </citation>
    <scope>NUCLEOTIDE SEQUENCE</scope>
    <source>
        <strain evidence="1">AMC_N1</strain>
    </source>
</reference>
<dbReference type="AlphaFoldDB" id="A0AAV8XZT0"/>
<dbReference type="SUPFAM" id="SSF111126">
    <property type="entry name" value="Ligand-binding domain in the NO signalling and Golgi transport"/>
    <property type="match status" value="1"/>
</dbReference>
<organism evidence="1 2">
    <name type="scientific">Aromia moschata</name>
    <dbReference type="NCBI Taxonomy" id="1265417"/>
    <lineage>
        <taxon>Eukaryota</taxon>
        <taxon>Metazoa</taxon>
        <taxon>Ecdysozoa</taxon>
        <taxon>Arthropoda</taxon>
        <taxon>Hexapoda</taxon>
        <taxon>Insecta</taxon>
        <taxon>Pterygota</taxon>
        <taxon>Neoptera</taxon>
        <taxon>Endopterygota</taxon>
        <taxon>Coleoptera</taxon>
        <taxon>Polyphaga</taxon>
        <taxon>Cucujiformia</taxon>
        <taxon>Chrysomeloidea</taxon>
        <taxon>Cerambycidae</taxon>
        <taxon>Cerambycinae</taxon>
        <taxon>Callichromatini</taxon>
        <taxon>Aromia</taxon>
    </lineage>
</organism>
<feature type="non-terminal residue" evidence="1">
    <location>
        <position position="1"/>
    </location>
</feature>
<dbReference type="GO" id="GO:0004383">
    <property type="term" value="F:guanylate cyclase activity"/>
    <property type="evidence" value="ECO:0007669"/>
    <property type="project" value="TreeGrafter"/>
</dbReference>
<dbReference type="GO" id="GO:0020037">
    <property type="term" value="F:heme binding"/>
    <property type="evidence" value="ECO:0007669"/>
    <property type="project" value="InterPro"/>
</dbReference>
<sequence>DRLPKNLANCPHYAYIDDIYEILHEEYGNGKIEILDKLGQELINLLNKSNMEKSFLCLGGNFKEFLTTLGRNNGGEDEIFICAVSDNKSLELDFVTDRPVIAFLLVGMLKEISKIMYFTEITVSIHQDNRDKRHFTFEIKEISSSTEEDYPFPSLLTPACHQLPMNVVTFCKAFPWHFIIGQFIF</sequence>
<evidence type="ECO:0000313" key="2">
    <source>
        <dbReference type="Proteomes" id="UP001162162"/>
    </source>
</evidence>
<dbReference type="Gene3D" id="3.90.1520.10">
    <property type="entry name" value="H-NOX domain"/>
    <property type="match status" value="1"/>
</dbReference>
<dbReference type="GO" id="GO:0019934">
    <property type="term" value="P:cGMP-mediated signaling"/>
    <property type="evidence" value="ECO:0007669"/>
    <property type="project" value="TreeGrafter"/>
</dbReference>
<keyword evidence="2" id="KW-1185">Reference proteome</keyword>